<dbReference type="InterPro" id="IPR027417">
    <property type="entry name" value="P-loop_NTPase"/>
</dbReference>
<keyword evidence="8" id="KW-0067">ATP-binding</keyword>
<dbReference type="SUPFAM" id="SSF52540">
    <property type="entry name" value="P-loop containing nucleoside triphosphate hydrolases"/>
    <property type="match status" value="1"/>
</dbReference>
<keyword evidence="7" id="KW-0547">Nucleotide-binding</keyword>
<evidence type="ECO:0000313" key="12">
    <source>
        <dbReference type="Proteomes" id="UP000244898"/>
    </source>
</evidence>
<dbReference type="Pfam" id="PF02367">
    <property type="entry name" value="TsaE"/>
    <property type="match status" value="1"/>
</dbReference>
<proteinExistence type="inferred from homology"/>
<evidence type="ECO:0000256" key="10">
    <source>
        <dbReference type="ARBA" id="ARBA00032441"/>
    </source>
</evidence>
<keyword evidence="5" id="KW-0819">tRNA processing</keyword>
<dbReference type="GO" id="GO:0002949">
    <property type="term" value="P:tRNA threonylcarbamoyladenosine modification"/>
    <property type="evidence" value="ECO:0007669"/>
    <property type="project" value="InterPro"/>
</dbReference>
<dbReference type="PANTHER" id="PTHR33540:SF2">
    <property type="entry name" value="TRNA THREONYLCARBAMOYLADENOSINE BIOSYNTHESIS PROTEIN TSAE"/>
    <property type="match status" value="1"/>
</dbReference>
<dbReference type="AlphaFoldDB" id="A0A2R8C3H7"/>
<dbReference type="GO" id="GO:0046872">
    <property type="term" value="F:metal ion binding"/>
    <property type="evidence" value="ECO:0007669"/>
    <property type="project" value="UniProtKB-KW"/>
</dbReference>
<dbReference type="InterPro" id="IPR003442">
    <property type="entry name" value="T6A_TsaE"/>
</dbReference>
<dbReference type="EMBL" id="ONZG01000001">
    <property type="protein sequence ID" value="SPJ26990.1"/>
    <property type="molecule type" value="Genomic_DNA"/>
</dbReference>
<comment type="similarity">
    <text evidence="2">Belongs to the TsaE family.</text>
</comment>
<dbReference type="GO" id="GO:0005524">
    <property type="term" value="F:ATP binding"/>
    <property type="evidence" value="ECO:0007669"/>
    <property type="project" value="UniProtKB-KW"/>
</dbReference>
<evidence type="ECO:0000256" key="8">
    <source>
        <dbReference type="ARBA" id="ARBA00022840"/>
    </source>
</evidence>
<evidence type="ECO:0000256" key="2">
    <source>
        <dbReference type="ARBA" id="ARBA00007599"/>
    </source>
</evidence>
<reference evidence="12" key="1">
    <citation type="submission" date="2018-03" db="EMBL/GenBank/DDBJ databases">
        <authorList>
            <person name="Rodrigo-Torres L."/>
            <person name="Arahal R. D."/>
            <person name="Lucena T."/>
        </authorList>
    </citation>
    <scope>NUCLEOTIDE SEQUENCE [LARGE SCALE GENOMIC DNA]</scope>
    <source>
        <strain evidence="12">CECT 7615</strain>
    </source>
</reference>
<dbReference type="GO" id="GO:0005737">
    <property type="term" value="C:cytoplasm"/>
    <property type="evidence" value="ECO:0007669"/>
    <property type="project" value="UniProtKB-SubCell"/>
</dbReference>
<dbReference type="Gene3D" id="3.40.50.300">
    <property type="entry name" value="P-loop containing nucleotide triphosphate hydrolases"/>
    <property type="match status" value="1"/>
</dbReference>
<evidence type="ECO:0000256" key="4">
    <source>
        <dbReference type="ARBA" id="ARBA00022490"/>
    </source>
</evidence>
<evidence type="ECO:0000256" key="6">
    <source>
        <dbReference type="ARBA" id="ARBA00022723"/>
    </source>
</evidence>
<accession>A0A2R8C3H7</accession>
<gene>
    <name evidence="11" type="primary">tsaE</name>
    <name evidence="11" type="ORF">TRM7615_00469</name>
</gene>
<keyword evidence="12" id="KW-1185">Reference proteome</keyword>
<evidence type="ECO:0000313" key="11">
    <source>
        <dbReference type="EMBL" id="SPJ26990.1"/>
    </source>
</evidence>
<dbReference type="NCBIfam" id="TIGR00150">
    <property type="entry name" value="T6A_YjeE"/>
    <property type="match status" value="1"/>
</dbReference>
<keyword evidence="4" id="KW-0963">Cytoplasm</keyword>
<evidence type="ECO:0000256" key="3">
    <source>
        <dbReference type="ARBA" id="ARBA00019010"/>
    </source>
</evidence>
<protein>
    <recommendedName>
        <fullName evidence="3">tRNA threonylcarbamoyladenosine biosynthesis protein TsaE</fullName>
    </recommendedName>
    <alternativeName>
        <fullName evidence="10">t(6)A37 threonylcarbamoyladenosine biosynthesis protein TsaE</fullName>
    </alternativeName>
</protein>
<sequence>MTRPPLSIDLIAPEKTAELALWFAPQLRAGDCLLLSGEIGSGKTFFARNLIQSVLDHPEDVPSPTFTLVQIYDTAAGEIWHSDLYRLTSIDEVEELGLIEAFETSICLVEWPDKLGELAPHDALSMHFAADPLHDTRRKLTLNWNDPKWDTRLDPLK</sequence>
<evidence type="ECO:0000256" key="7">
    <source>
        <dbReference type="ARBA" id="ARBA00022741"/>
    </source>
</evidence>
<dbReference type="PANTHER" id="PTHR33540">
    <property type="entry name" value="TRNA THREONYLCARBAMOYLADENOSINE BIOSYNTHESIS PROTEIN TSAE"/>
    <property type="match status" value="1"/>
</dbReference>
<organism evidence="11 12">
    <name type="scientific">Falsiruegeria mediterranea M17</name>
    <dbReference type="NCBI Taxonomy" id="1200281"/>
    <lineage>
        <taxon>Bacteria</taxon>
        <taxon>Pseudomonadati</taxon>
        <taxon>Pseudomonadota</taxon>
        <taxon>Alphaproteobacteria</taxon>
        <taxon>Rhodobacterales</taxon>
        <taxon>Roseobacteraceae</taxon>
        <taxon>Falsiruegeria</taxon>
    </lineage>
</organism>
<dbReference type="RefSeq" id="WP_108785275.1">
    <property type="nucleotide sequence ID" value="NZ_ONZG01000001.1"/>
</dbReference>
<evidence type="ECO:0000256" key="9">
    <source>
        <dbReference type="ARBA" id="ARBA00022842"/>
    </source>
</evidence>
<name>A0A2R8C3H7_9RHOB</name>
<comment type="subcellular location">
    <subcellularLocation>
        <location evidence="1">Cytoplasm</location>
    </subcellularLocation>
</comment>
<evidence type="ECO:0000256" key="1">
    <source>
        <dbReference type="ARBA" id="ARBA00004496"/>
    </source>
</evidence>
<keyword evidence="9" id="KW-0460">Magnesium</keyword>
<dbReference type="Proteomes" id="UP000244898">
    <property type="component" value="Unassembled WGS sequence"/>
</dbReference>
<evidence type="ECO:0000256" key="5">
    <source>
        <dbReference type="ARBA" id="ARBA00022694"/>
    </source>
</evidence>
<dbReference type="OrthoDB" id="9800307at2"/>
<keyword evidence="6" id="KW-0479">Metal-binding</keyword>